<comment type="catalytic activity">
    <reaction evidence="4">
        <text>L-alanine = D-alanine</text>
        <dbReference type="Rhea" id="RHEA:20249"/>
        <dbReference type="ChEBI" id="CHEBI:57416"/>
        <dbReference type="ChEBI" id="CHEBI:57972"/>
        <dbReference type="EC" id="5.1.1.1"/>
    </reaction>
</comment>
<keyword evidence="3 4" id="KW-0413">Isomerase</keyword>
<feature type="binding site" evidence="4 6">
    <location>
        <position position="324"/>
    </location>
    <ligand>
        <name>substrate</name>
    </ligand>
</feature>
<keyword evidence="2 4" id="KW-0663">Pyridoxal phosphate</keyword>
<feature type="modified residue" description="N6-(pyridoxal phosphate)lysine" evidence="4 5">
    <location>
        <position position="50"/>
    </location>
</feature>
<sequence length="381" mass="39710">MPRPISVTISVSALAHNLAVVRDHLRQAAAAASAADGTQWVAPSIWAVIKAHGYGHGTAQGVQGFAQADGLAMLDLAEAIECRESGWAGPILLLEGVFEPADLDLADRYRLSSVVHCREQLDMLAHARPDRPLDVYVKLNSGMNRLGFAPDAFRAAHARALDLRKQGILRGVGRMTHFASADAPAGVAAPMAVFQRVAGDLPGPVSVSNSAATLRYPRIALARPGEESWVRPGICLYGASPFADADAASFGLQPAMSLRSRIIATQDLRAGDAVGYSALFTADAPMRVGVVACGYADGYPRHAGTGTPVVVAGTRTRVLGRVSMDMLAVDLTPVPAAGIGAPVSLWGADGPSVDEVAQAAGTIGYELLCALAQRVPVRTIA</sequence>
<evidence type="ECO:0000259" key="7">
    <source>
        <dbReference type="SMART" id="SM01005"/>
    </source>
</evidence>
<dbReference type="InterPro" id="IPR000821">
    <property type="entry name" value="Ala_racemase"/>
</dbReference>
<dbReference type="InterPro" id="IPR009006">
    <property type="entry name" value="Ala_racemase/Decarboxylase_C"/>
</dbReference>
<dbReference type="OrthoDB" id="9813814at2"/>
<dbReference type="HAMAP" id="MF_01201">
    <property type="entry name" value="Ala_racemase"/>
    <property type="match status" value="1"/>
</dbReference>
<gene>
    <name evidence="8" type="ORF">CAL12_18175</name>
</gene>
<accession>A0A1W6YN89</accession>
<dbReference type="Gene3D" id="3.20.20.10">
    <property type="entry name" value="Alanine racemase"/>
    <property type="match status" value="1"/>
</dbReference>
<comment type="pathway">
    <text evidence="4">Amino-acid biosynthesis; D-alanine biosynthesis; D-alanine from L-alanine: step 1/1.</text>
</comment>
<feature type="active site" description="Proton acceptor; specific for L-alanine" evidence="4">
    <location>
        <position position="276"/>
    </location>
</feature>
<name>A0A1W6YN89_9BORD</name>
<dbReference type="EMBL" id="CP021108">
    <property type="protein sequence ID" value="ARP82552.1"/>
    <property type="molecule type" value="Genomic_DNA"/>
</dbReference>
<dbReference type="Gene3D" id="2.40.37.10">
    <property type="entry name" value="Lyase, Ornithine Decarboxylase, Chain A, domain 1"/>
    <property type="match status" value="1"/>
</dbReference>
<dbReference type="Pfam" id="PF01168">
    <property type="entry name" value="Ala_racemase_N"/>
    <property type="match status" value="1"/>
</dbReference>
<dbReference type="GO" id="GO:0030170">
    <property type="term" value="F:pyridoxal phosphate binding"/>
    <property type="evidence" value="ECO:0007669"/>
    <property type="project" value="UniProtKB-UniRule"/>
</dbReference>
<dbReference type="RefSeq" id="WP_086065913.1">
    <property type="nucleotide sequence ID" value="NZ_CP021108.1"/>
</dbReference>
<dbReference type="KEGG" id="bgv:CAL12_18175"/>
<comment type="cofactor">
    <cofactor evidence="1 4 5">
        <name>pyridoxal 5'-phosphate</name>
        <dbReference type="ChEBI" id="CHEBI:597326"/>
    </cofactor>
</comment>
<evidence type="ECO:0000313" key="8">
    <source>
        <dbReference type="EMBL" id="ARP82552.1"/>
    </source>
</evidence>
<dbReference type="GO" id="GO:0030632">
    <property type="term" value="P:D-alanine biosynthetic process"/>
    <property type="evidence" value="ECO:0007669"/>
    <property type="project" value="UniProtKB-UniRule"/>
</dbReference>
<dbReference type="Proteomes" id="UP000194151">
    <property type="component" value="Chromosome"/>
</dbReference>
<dbReference type="GO" id="GO:0008784">
    <property type="term" value="F:alanine racemase activity"/>
    <property type="evidence" value="ECO:0007669"/>
    <property type="project" value="UniProtKB-UniRule"/>
</dbReference>
<evidence type="ECO:0000256" key="6">
    <source>
        <dbReference type="PIRSR" id="PIRSR600821-52"/>
    </source>
</evidence>
<dbReference type="SUPFAM" id="SSF50621">
    <property type="entry name" value="Alanine racemase C-terminal domain-like"/>
    <property type="match status" value="1"/>
</dbReference>
<evidence type="ECO:0000256" key="4">
    <source>
        <dbReference type="HAMAP-Rule" id="MF_01201"/>
    </source>
</evidence>
<evidence type="ECO:0000256" key="1">
    <source>
        <dbReference type="ARBA" id="ARBA00001933"/>
    </source>
</evidence>
<dbReference type="PANTHER" id="PTHR30511">
    <property type="entry name" value="ALANINE RACEMASE"/>
    <property type="match status" value="1"/>
</dbReference>
<dbReference type="SMART" id="SM01005">
    <property type="entry name" value="Ala_racemase_C"/>
    <property type="match status" value="1"/>
</dbReference>
<dbReference type="NCBIfam" id="TIGR00492">
    <property type="entry name" value="alr"/>
    <property type="match status" value="1"/>
</dbReference>
<reference evidence="8 9" key="1">
    <citation type="submission" date="2017-05" db="EMBL/GenBank/DDBJ databases">
        <title>Complete and WGS of Bordetella genogroups.</title>
        <authorList>
            <person name="Spilker T."/>
            <person name="LiPuma J."/>
        </authorList>
    </citation>
    <scope>NUCLEOTIDE SEQUENCE [LARGE SCALE GENOMIC DNA]</scope>
    <source>
        <strain evidence="8 9">AU19157</strain>
    </source>
</reference>
<dbReference type="InterPro" id="IPR029066">
    <property type="entry name" value="PLP-binding_barrel"/>
</dbReference>
<dbReference type="GO" id="GO:0005829">
    <property type="term" value="C:cytosol"/>
    <property type="evidence" value="ECO:0007669"/>
    <property type="project" value="TreeGrafter"/>
</dbReference>
<dbReference type="InterPro" id="IPR001608">
    <property type="entry name" value="Ala_racemase_N"/>
</dbReference>
<organism evidence="8 9">
    <name type="scientific">Bordetella genomosp. 8</name>
    <dbReference type="NCBI Taxonomy" id="1416806"/>
    <lineage>
        <taxon>Bacteria</taxon>
        <taxon>Pseudomonadati</taxon>
        <taxon>Pseudomonadota</taxon>
        <taxon>Betaproteobacteria</taxon>
        <taxon>Burkholderiales</taxon>
        <taxon>Alcaligenaceae</taxon>
        <taxon>Bordetella</taxon>
    </lineage>
</organism>
<dbReference type="PANTHER" id="PTHR30511:SF0">
    <property type="entry name" value="ALANINE RACEMASE, CATABOLIC-RELATED"/>
    <property type="match status" value="1"/>
</dbReference>
<dbReference type="CDD" id="cd06827">
    <property type="entry name" value="PLPDE_III_AR_proteobact"/>
    <property type="match status" value="1"/>
</dbReference>
<evidence type="ECO:0000313" key="9">
    <source>
        <dbReference type="Proteomes" id="UP000194151"/>
    </source>
</evidence>
<dbReference type="SUPFAM" id="SSF51419">
    <property type="entry name" value="PLP-binding barrel"/>
    <property type="match status" value="1"/>
</dbReference>
<dbReference type="STRING" id="1416806.CAL12_18175"/>
<feature type="active site" description="Proton acceptor; specific for D-alanine" evidence="4">
    <location>
        <position position="50"/>
    </location>
</feature>
<proteinExistence type="inferred from homology"/>
<evidence type="ECO:0000256" key="3">
    <source>
        <dbReference type="ARBA" id="ARBA00023235"/>
    </source>
</evidence>
<dbReference type="InterPro" id="IPR011079">
    <property type="entry name" value="Ala_racemase_C"/>
</dbReference>
<feature type="binding site" evidence="4 6">
    <location>
        <position position="145"/>
    </location>
    <ligand>
        <name>substrate</name>
    </ligand>
</feature>
<protein>
    <recommendedName>
        <fullName evidence="4">Alanine racemase</fullName>
        <ecNumber evidence="4">5.1.1.1</ecNumber>
    </recommendedName>
</protein>
<dbReference type="EC" id="5.1.1.1" evidence="4"/>
<comment type="similarity">
    <text evidence="4">Belongs to the alanine racemase family.</text>
</comment>
<feature type="domain" description="Alanine racemase C-terminal" evidence="7">
    <location>
        <begin position="255"/>
        <end position="380"/>
    </location>
</feature>
<evidence type="ECO:0000256" key="5">
    <source>
        <dbReference type="PIRSR" id="PIRSR600821-50"/>
    </source>
</evidence>
<dbReference type="AlphaFoldDB" id="A0A1W6YN89"/>
<dbReference type="Pfam" id="PF00842">
    <property type="entry name" value="Ala_racemase_C"/>
    <property type="match status" value="1"/>
</dbReference>
<dbReference type="PRINTS" id="PR00992">
    <property type="entry name" value="ALARACEMASE"/>
</dbReference>
<comment type="function">
    <text evidence="4">Catalyzes the interconversion of L-alanine and D-alanine. May also act on other amino acids.</text>
</comment>
<evidence type="ECO:0000256" key="2">
    <source>
        <dbReference type="ARBA" id="ARBA00022898"/>
    </source>
</evidence>
<keyword evidence="9" id="KW-1185">Reference proteome</keyword>
<dbReference type="UniPathway" id="UPA00042">
    <property type="reaction ID" value="UER00497"/>
</dbReference>